<reference evidence="9" key="1">
    <citation type="journal article" date="2021" name="Proc. Natl. Acad. Sci. U.S.A.">
        <title>Three genomes in the algal genus Volvox reveal the fate of a haploid sex-determining region after a transition to homothallism.</title>
        <authorList>
            <person name="Yamamoto K."/>
            <person name="Hamaji T."/>
            <person name="Kawai-Toyooka H."/>
            <person name="Matsuzaki R."/>
            <person name="Takahashi F."/>
            <person name="Nishimura Y."/>
            <person name="Kawachi M."/>
            <person name="Noguchi H."/>
            <person name="Minakuchi Y."/>
            <person name="Umen J.G."/>
            <person name="Toyoda A."/>
            <person name="Nozaki H."/>
        </authorList>
    </citation>
    <scope>NUCLEOTIDE SEQUENCE</scope>
    <source>
        <strain evidence="10">NIES-3785</strain>
        <strain evidence="9">NIES-3786</strain>
    </source>
</reference>
<accession>A0A8J4FS22</accession>
<dbReference type="Gene3D" id="2.30.30.60">
    <property type="match status" value="1"/>
</dbReference>
<evidence type="ECO:0000259" key="8">
    <source>
        <dbReference type="Pfam" id="PF00924"/>
    </source>
</evidence>
<dbReference type="OrthoDB" id="431980at2759"/>
<organism evidence="9 11">
    <name type="scientific">Volvox reticuliferus</name>
    <dbReference type="NCBI Taxonomy" id="1737510"/>
    <lineage>
        <taxon>Eukaryota</taxon>
        <taxon>Viridiplantae</taxon>
        <taxon>Chlorophyta</taxon>
        <taxon>core chlorophytes</taxon>
        <taxon>Chlorophyceae</taxon>
        <taxon>CS clade</taxon>
        <taxon>Chlamydomonadales</taxon>
        <taxon>Volvocaceae</taxon>
        <taxon>Volvox</taxon>
    </lineage>
</organism>
<evidence type="ECO:0000256" key="3">
    <source>
        <dbReference type="ARBA" id="ARBA00022692"/>
    </source>
</evidence>
<comment type="subcellular location">
    <subcellularLocation>
        <location evidence="1">Membrane</location>
        <topology evidence="1">Multi-pass membrane protein</topology>
    </subcellularLocation>
</comment>
<dbReference type="InterPro" id="IPR045275">
    <property type="entry name" value="MscS_archaea/bacteria_type"/>
</dbReference>
<evidence type="ECO:0000313" key="10">
    <source>
        <dbReference type="EMBL" id="GIM06012.1"/>
    </source>
</evidence>
<dbReference type="Gene3D" id="1.10.287.1260">
    <property type="match status" value="1"/>
</dbReference>
<evidence type="ECO:0000256" key="1">
    <source>
        <dbReference type="ARBA" id="ARBA00004141"/>
    </source>
</evidence>
<feature type="compositionally biased region" description="Gly residues" evidence="6">
    <location>
        <begin position="156"/>
        <end position="166"/>
    </location>
</feature>
<sequence>MSRSLCMLPSHRFSPHLPNIPPYSLHVQCSKSYHFGIFPAYNPAERLASSRPETRCHGAKRAVVEAVVAAAPAAPVTSAQHTQDPQVIFKALLAPVASFFGGESSWQFYLVQRFFSEVVAVAATALLGYWLLTLLAKRSAEHHEGGGSTAAHPGGRRGGGGGSHSSSVGLGGGEVLFMAADALTTPMARVLLTSVLVIHAARNITYIFDGFITVFNPRLPNDWLDDLVRLMVQSLTPLDGLLTKMSMVCLVLCSCAVLLRWKDILLSHYLLPHVEAMDKGPELVANFFNPASNILNWIVIVASVVWLAMALGINLKPFLAVGGASGIIIGLATQQVLSNFVSGLNIFLARPFVAGEYISLISQNLTSQTNVSGRVIRVDPMRTLIATEDNSTITVPNQVIAISIVINRTRSPHWSVGKPSSVLANPRELHWRMRLPHAALDKLQEVEARIEETLQKALPEDKVRHSTTKLMVVKFIESGVEFTAKVNLAWRMGVAASAHPPLERKEKQEELIQHAMLSLQKVVRSYDGTFMTPA</sequence>
<dbReference type="Proteomes" id="UP000722791">
    <property type="component" value="Unassembled WGS sequence"/>
</dbReference>
<dbReference type="AlphaFoldDB" id="A0A8J4FS22"/>
<feature type="region of interest" description="Disordered" evidence="6">
    <location>
        <begin position="143"/>
        <end position="166"/>
    </location>
</feature>
<dbReference type="InterPro" id="IPR010920">
    <property type="entry name" value="LSM_dom_sf"/>
</dbReference>
<feature type="transmembrane region" description="Helical" evidence="7">
    <location>
        <begin position="114"/>
        <end position="132"/>
    </location>
</feature>
<proteinExistence type="inferred from homology"/>
<comment type="similarity">
    <text evidence="2">Belongs to the MscS (TC 1.A.23) family.</text>
</comment>
<evidence type="ECO:0000313" key="9">
    <source>
        <dbReference type="EMBL" id="GIL83621.1"/>
    </source>
</evidence>
<feature type="transmembrane region" description="Helical" evidence="7">
    <location>
        <begin position="294"/>
        <end position="311"/>
    </location>
</feature>
<dbReference type="Pfam" id="PF00924">
    <property type="entry name" value="MS_channel_2nd"/>
    <property type="match status" value="1"/>
</dbReference>
<dbReference type="SUPFAM" id="SSF82861">
    <property type="entry name" value="Mechanosensitive channel protein MscS (YggB), transmembrane region"/>
    <property type="match status" value="1"/>
</dbReference>
<keyword evidence="5 7" id="KW-0472">Membrane</keyword>
<dbReference type="InterPro" id="IPR006685">
    <property type="entry name" value="MscS_channel_2nd"/>
</dbReference>
<evidence type="ECO:0000313" key="11">
    <source>
        <dbReference type="Proteomes" id="UP000747110"/>
    </source>
</evidence>
<protein>
    <recommendedName>
        <fullName evidence="8">Mechanosensitive ion channel MscS domain-containing protein</fullName>
    </recommendedName>
</protein>
<keyword evidence="11" id="KW-1185">Reference proteome</keyword>
<dbReference type="SUPFAM" id="SSF50182">
    <property type="entry name" value="Sm-like ribonucleoproteins"/>
    <property type="match status" value="1"/>
</dbReference>
<dbReference type="EMBL" id="BNCP01000027">
    <property type="protein sequence ID" value="GIL83621.1"/>
    <property type="molecule type" value="Genomic_DNA"/>
</dbReference>
<evidence type="ECO:0000256" key="5">
    <source>
        <dbReference type="ARBA" id="ARBA00023136"/>
    </source>
</evidence>
<dbReference type="PANTHER" id="PTHR30221">
    <property type="entry name" value="SMALL-CONDUCTANCE MECHANOSENSITIVE CHANNEL"/>
    <property type="match status" value="1"/>
</dbReference>
<evidence type="ECO:0000256" key="2">
    <source>
        <dbReference type="ARBA" id="ARBA00008017"/>
    </source>
</evidence>
<dbReference type="InterPro" id="IPR011014">
    <property type="entry name" value="MscS_channel_TM-2"/>
</dbReference>
<dbReference type="GO" id="GO:0016020">
    <property type="term" value="C:membrane"/>
    <property type="evidence" value="ECO:0007669"/>
    <property type="project" value="UniProtKB-SubCell"/>
</dbReference>
<evidence type="ECO:0000256" key="6">
    <source>
        <dbReference type="SAM" id="MobiDB-lite"/>
    </source>
</evidence>
<keyword evidence="3 7" id="KW-0812">Transmembrane</keyword>
<dbReference type="EMBL" id="BNCQ01000020">
    <property type="protein sequence ID" value="GIM06012.1"/>
    <property type="molecule type" value="Genomic_DNA"/>
</dbReference>
<name>A0A8J4FS22_9CHLO</name>
<dbReference type="PANTHER" id="PTHR30221:SF1">
    <property type="entry name" value="SMALL-CONDUCTANCE MECHANOSENSITIVE CHANNEL"/>
    <property type="match status" value="1"/>
</dbReference>
<evidence type="ECO:0000256" key="7">
    <source>
        <dbReference type="SAM" id="Phobius"/>
    </source>
</evidence>
<keyword evidence="4 7" id="KW-1133">Transmembrane helix</keyword>
<evidence type="ECO:0000256" key="4">
    <source>
        <dbReference type="ARBA" id="ARBA00022989"/>
    </source>
</evidence>
<dbReference type="InterPro" id="IPR023408">
    <property type="entry name" value="MscS_beta-dom_sf"/>
</dbReference>
<gene>
    <name evidence="9" type="ORF">Vretifemale_12289</name>
    <name evidence="10" type="ORF">Vretimale_10424</name>
</gene>
<feature type="domain" description="Mechanosensitive ion channel MscS" evidence="8">
    <location>
        <begin position="336"/>
        <end position="410"/>
    </location>
</feature>
<dbReference type="GO" id="GO:0008381">
    <property type="term" value="F:mechanosensitive monoatomic ion channel activity"/>
    <property type="evidence" value="ECO:0007669"/>
    <property type="project" value="InterPro"/>
</dbReference>
<comment type="caution">
    <text evidence="9">The sequence shown here is derived from an EMBL/GenBank/DDBJ whole genome shotgun (WGS) entry which is preliminary data.</text>
</comment>
<dbReference type="Proteomes" id="UP000747110">
    <property type="component" value="Unassembled WGS sequence"/>
</dbReference>